<organism evidence="1 2">
    <name type="scientific">Aeromonas veronii</name>
    <dbReference type="NCBI Taxonomy" id="654"/>
    <lineage>
        <taxon>Bacteria</taxon>
        <taxon>Pseudomonadati</taxon>
        <taxon>Pseudomonadota</taxon>
        <taxon>Gammaproteobacteria</taxon>
        <taxon>Aeromonadales</taxon>
        <taxon>Aeromonadaceae</taxon>
        <taxon>Aeromonas</taxon>
    </lineage>
</organism>
<reference evidence="1 2" key="1">
    <citation type="submission" date="2018-11" db="EMBL/GenBank/DDBJ databases">
        <title>Complete genome sequence of multidrug-resistant Aeromonas veronii strain MS-18-37.</title>
        <authorList>
            <person name="Abdelhamed H."/>
            <person name="Lawrence M."/>
            <person name="Waldbieser G."/>
        </authorList>
    </citation>
    <scope>NUCLEOTIDE SEQUENCE [LARGE SCALE GENOMIC DNA]</scope>
    <source>
        <strain evidence="1 2">MS-18-37</strain>
    </source>
</reference>
<gene>
    <name evidence="1" type="ORF">EFI48_07050</name>
</gene>
<dbReference type="Proteomes" id="UP000267614">
    <property type="component" value="Chromosome"/>
</dbReference>
<accession>A0AAN1QCM6</accession>
<protein>
    <submittedName>
        <fullName evidence="1">Uncharacterized protein</fullName>
    </submittedName>
</protein>
<name>A0AAN1QCM6_AERVE</name>
<dbReference type="EMBL" id="CP033604">
    <property type="protein sequence ID" value="AYV36587.1"/>
    <property type="molecule type" value="Genomic_DNA"/>
</dbReference>
<proteinExistence type="predicted"/>
<dbReference type="AlphaFoldDB" id="A0AAN1QCM6"/>
<evidence type="ECO:0000313" key="2">
    <source>
        <dbReference type="Proteomes" id="UP000267614"/>
    </source>
</evidence>
<evidence type="ECO:0000313" key="1">
    <source>
        <dbReference type="EMBL" id="AYV36587.1"/>
    </source>
</evidence>
<sequence length="115" mass="12926">MLTQVTFFNQQPTTNNQQPTTNTAKRCLTLKLLPPITQQLMSLSLEPSFLPSPTQLEAQDQAYDSANPVIRLTLNNKCGIYDVYTTFILSAMICASSLRSSFIWEEHRLSSILKG</sequence>